<dbReference type="RefSeq" id="WP_167186330.1">
    <property type="nucleotide sequence ID" value="NZ_JAASQL010000001.1"/>
</dbReference>
<dbReference type="InterPro" id="IPR011990">
    <property type="entry name" value="TPR-like_helical_dom_sf"/>
</dbReference>
<protein>
    <submittedName>
        <fullName evidence="2">Negative regulator of RcsB-dependent stress response</fullName>
    </submittedName>
</protein>
<proteinExistence type="predicted"/>
<feature type="transmembrane region" description="Helical" evidence="1">
    <location>
        <begin position="57"/>
        <end position="74"/>
    </location>
</feature>
<dbReference type="SUPFAM" id="SSF48452">
    <property type="entry name" value="TPR-like"/>
    <property type="match status" value="1"/>
</dbReference>
<keyword evidence="1" id="KW-0472">Membrane</keyword>
<keyword evidence="1" id="KW-0812">Transmembrane</keyword>
<comment type="caution">
    <text evidence="2">The sequence shown here is derived from an EMBL/GenBank/DDBJ whole genome shotgun (WGS) entry which is preliminary data.</text>
</comment>
<organism evidence="2 3">
    <name type="scientific">Wenyingzhuangia heitensis</name>
    <dbReference type="NCBI Taxonomy" id="1487859"/>
    <lineage>
        <taxon>Bacteria</taxon>
        <taxon>Pseudomonadati</taxon>
        <taxon>Bacteroidota</taxon>
        <taxon>Flavobacteriia</taxon>
        <taxon>Flavobacteriales</taxon>
        <taxon>Flavobacteriaceae</taxon>
        <taxon>Wenyingzhuangia</taxon>
    </lineage>
</organism>
<keyword evidence="1" id="KW-1133">Transmembrane helix</keyword>
<gene>
    <name evidence="2" type="ORF">FHR24_001541</name>
</gene>
<evidence type="ECO:0000313" key="2">
    <source>
        <dbReference type="EMBL" id="NIJ45102.1"/>
    </source>
</evidence>
<keyword evidence="3" id="KW-1185">Reference proteome</keyword>
<evidence type="ECO:0000256" key="1">
    <source>
        <dbReference type="SAM" id="Phobius"/>
    </source>
</evidence>
<dbReference type="Pfam" id="PF13174">
    <property type="entry name" value="TPR_6"/>
    <property type="match status" value="2"/>
</dbReference>
<reference evidence="2 3" key="1">
    <citation type="submission" date="2020-03" db="EMBL/GenBank/DDBJ databases">
        <title>Genomic Encyclopedia of Type Strains, Phase IV (KMG-IV): sequencing the most valuable type-strain genomes for metagenomic binning, comparative biology and taxonomic classification.</title>
        <authorList>
            <person name="Goeker M."/>
        </authorList>
    </citation>
    <scope>NUCLEOTIDE SEQUENCE [LARGE SCALE GENOMIC DNA]</scope>
    <source>
        <strain evidence="2 3">DSM 101599</strain>
    </source>
</reference>
<dbReference type="EMBL" id="JAASQL010000001">
    <property type="protein sequence ID" value="NIJ45102.1"/>
    <property type="molecule type" value="Genomic_DNA"/>
</dbReference>
<accession>A0ABX0U8E9</accession>
<dbReference type="Gene3D" id="1.25.40.10">
    <property type="entry name" value="Tetratricopeptide repeat domain"/>
    <property type="match status" value="1"/>
</dbReference>
<sequence>MATYQKRGYKKTIENEEEVIVDNSGNTEHSTTAEVFNTLDETANKSEKWIEKNSKPLFIGLIAAVVIIFGYMGYTQFIEIPAQKKAANALVFAKQEFTKATNSNDTEAYKTALEGAQGNFGLVDIAKQYGSTEAGNLAKYYAGISYLNLKEYNNAIEYLTSVTSNDVVLNTVIKGSIGDAYLADNNSEEALNYYSKAAAASDNIAVAPVYLLKAGKLALSLQDYSKAEELFTNIKEDYPTSSQAGNIDLYINQAKYAN</sequence>
<name>A0ABX0U8E9_9FLAO</name>
<dbReference type="Proteomes" id="UP000745859">
    <property type="component" value="Unassembled WGS sequence"/>
</dbReference>
<dbReference type="InterPro" id="IPR019734">
    <property type="entry name" value="TPR_rpt"/>
</dbReference>
<dbReference type="Pfam" id="PF13181">
    <property type="entry name" value="TPR_8"/>
    <property type="match status" value="1"/>
</dbReference>
<evidence type="ECO:0000313" key="3">
    <source>
        <dbReference type="Proteomes" id="UP000745859"/>
    </source>
</evidence>